<dbReference type="Proteomes" id="UP000555411">
    <property type="component" value="Unassembled WGS sequence"/>
</dbReference>
<dbReference type="EMBL" id="JACLQD010000002">
    <property type="protein sequence ID" value="MBC2835046.1"/>
    <property type="molecule type" value="Genomic_DNA"/>
</dbReference>
<keyword evidence="3" id="KW-1185">Reference proteome</keyword>
<organism evidence="2 3">
    <name type="scientific">Paragemmobacter straminiformis</name>
    <dbReference type="NCBI Taxonomy" id="2045119"/>
    <lineage>
        <taxon>Bacteria</taxon>
        <taxon>Pseudomonadati</taxon>
        <taxon>Pseudomonadota</taxon>
        <taxon>Alphaproteobacteria</taxon>
        <taxon>Rhodobacterales</taxon>
        <taxon>Paracoccaceae</taxon>
        <taxon>Paragemmobacter</taxon>
    </lineage>
</organism>
<evidence type="ECO:0000256" key="1">
    <source>
        <dbReference type="SAM" id="Phobius"/>
    </source>
</evidence>
<feature type="transmembrane region" description="Helical" evidence="1">
    <location>
        <begin position="124"/>
        <end position="140"/>
    </location>
</feature>
<accession>A0A842I5Y9</accession>
<sequence length="141" mass="14846">MDPIRPTAAPVPPQAVAKVMPLGRGWMLLALETGFALRNTAEGVEQRLRPEEAEALRKGEITPEALAARFGGAHHQPAAGAVTVAFSAEAMRLSGQTGPRAKARAKAGAEAPPPAQGGRWRMEWIGVALAALLVLVLIWAM</sequence>
<dbReference type="AlphaFoldDB" id="A0A842I5Y9"/>
<comment type="caution">
    <text evidence="2">The sequence shown here is derived from an EMBL/GenBank/DDBJ whole genome shotgun (WGS) entry which is preliminary data.</text>
</comment>
<reference evidence="2 3" key="1">
    <citation type="journal article" date="2017" name="Int. J. Syst. Evol. Microbiol.">
        <title>Gemmobacter straminiformis sp. nov., isolated from an artificial fountain.</title>
        <authorList>
            <person name="Kang J.Y."/>
            <person name="Kim M.J."/>
            <person name="Chun J."/>
            <person name="Son K.P."/>
            <person name="Jahng K.Y."/>
        </authorList>
    </citation>
    <scope>NUCLEOTIDE SEQUENCE [LARGE SCALE GENOMIC DNA]</scope>
    <source>
        <strain evidence="2 3">CAM-8</strain>
    </source>
</reference>
<proteinExistence type="predicted"/>
<keyword evidence="1" id="KW-1133">Transmembrane helix</keyword>
<evidence type="ECO:0000313" key="2">
    <source>
        <dbReference type="EMBL" id="MBC2835046.1"/>
    </source>
</evidence>
<evidence type="ECO:0000313" key="3">
    <source>
        <dbReference type="Proteomes" id="UP000555411"/>
    </source>
</evidence>
<dbReference type="RefSeq" id="WP_185796679.1">
    <property type="nucleotide sequence ID" value="NZ_JACLQD010000002.1"/>
</dbReference>
<keyword evidence="1" id="KW-0472">Membrane</keyword>
<gene>
    <name evidence="2" type="ORF">H7F16_05970</name>
</gene>
<name>A0A842I5Y9_9RHOB</name>
<keyword evidence="1" id="KW-0812">Transmembrane</keyword>
<protein>
    <submittedName>
        <fullName evidence="2">Uncharacterized protein</fullName>
    </submittedName>
</protein>